<dbReference type="GO" id="GO:0006096">
    <property type="term" value="P:glycolytic process"/>
    <property type="evidence" value="ECO:0007669"/>
    <property type="project" value="InterPro"/>
</dbReference>
<dbReference type="GO" id="GO:0004619">
    <property type="term" value="F:phosphoglycerate mutase activity"/>
    <property type="evidence" value="ECO:0007669"/>
    <property type="project" value="UniProtKB-EC"/>
</dbReference>
<evidence type="ECO:0000313" key="2">
    <source>
        <dbReference type="Proteomes" id="UP000540014"/>
    </source>
</evidence>
<dbReference type="InterPro" id="IPR029033">
    <property type="entry name" value="His_PPase_superfam"/>
</dbReference>
<keyword evidence="1" id="KW-0413">Isomerase</keyword>
<dbReference type="EC" id="5.4.2.11" evidence="1"/>
<dbReference type="NCBIfam" id="TIGR01258">
    <property type="entry name" value="pgm_1"/>
    <property type="match status" value="1"/>
</dbReference>
<dbReference type="Proteomes" id="UP000540014">
    <property type="component" value="Unassembled WGS sequence"/>
</dbReference>
<name>A0A7X9NJR7_9FIRM</name>
<gene>
    <name evidence="1" type="ORF">HF861_05605</name>
</gene>
<evidence type="ECO:0000313" key="1">
    <source>
        <dbReference type="EMBL" id="NME44359.1"/>
    </source>
</evidence>
<dbReference type="AlphaFoldDB" id="A0A7X9NJR7"/>
<sequence length="129" mass="15072">MSFCSLERINKRPQRRFFIRFIIIWNNSNQYRFILITLNFFLTFFEQVIKKDILANKSVLIAAHGNSLRALFKYLNDISDEDIINVNIPTGVPLVMELNEDLKAISHHYLGDPEEIQAKMDAVKNQGKK</sequence>
<protein>
    <submittedName>
        <fullName evidence="1">2,3-bisphosphoglycerate-dependent phosphoglycerate mutase</fullName>
        <ecNumber evidence="1">5.4.2.11</ecNumber>
    </submittedName>
</protein>
<dbReference type="InterPro" id="IPR005952">
    <property type="entry name" value="Phosphogly_mut1"/>
</dbReference>
<dbReference type="Gene3D" id="3.40.50.1240">
    <property type="entry name" value="Phosphoglycerate mutase-like"/>
    <property type="match status" value="1"/>
</dbReference>
<accession>A0A7X9NJR7</accession>
<dbReference type="SUPFAM" id="SSF53254">
    <property type="entry name" value="Phosphoglycerate mutase-like"/>
    <property type="match status" value="1"/>
</dbReference>
<proteinExistence type="predicted"/>
<reference evidence="1 2" key="1">
    <citation type="submission" date="2020-04" db="EMBL/GenBank/DDBJ databases">
        <authorList>
            <person name="Hitch T.C.A."/>
            <person name="Wylensek D."/>
            <person name="Clavel T."/>
        </authorList>
    </citation>
    <scope>NUCLEOTIDE SEQUENCE [LARGE SCALE GENOMIC DNA]</scope>
    <source>
        <strain evidence="1 2">BSM-383-APC-22F</strain>
    </source>
</reference>
<dbReference type="PANTHER" id="PTHR11931">
    <property type="entry name" value="PHOSPHOGLYCERATE MUTASE"/>
    <property type="match status" value="1"/>
</dbReference>
<dbReference type="EMBL" id="JABAFR010000011">
    <property type="protein sequence ID" value="NME44359.1"/>
    <property type="molecule type" value="Genomic_DNA"/>
</dbReference>
<comment type="caution">
    <text evidence="1">The sequence shown here is derived from an EMBL/GenBank/DDBJ whole genome shotgun (WGS) entry which is preliminary data.</text>
</comment>
<organism evidence="1 2">
    <name type="scientific">Faecalicoccus pleomorphus</name>
    <dbReference type="NCBI Taxonomy" id="1323"/>
    <lineage>
        <taxon>Bacteria</taxon>
        <taxon>Bacillati</taxon>
        <taxon>Bacillota</taxon>
        <taxon>Erysipelotrichia</taxon>
        <taxon>Erysipelotrichales</taxon>
        <taxon>Erysipelotrichaceae</taxon>
        <taxon>Faecalicoccus</taxon>
    </lineage>
</organism>
<dbReference type="CDD" id="cd07040">
    <property type="entry name" value="HP"/>
    <property type="match status" value="1"/>
</dbReference>